<accession>A0A0A8Y7F6</accession>
<dbReference type="AlphaFoldDB" id="A0A0A8Y7F6"/>
<reference evidence="1" key="2">
    <citation type="journal article" date="2015" name="Data Brief">
        <title>Shoot transcriptome of the giant reed, Arundo donax.</title>
        <authorList>
            <person name="Barrero R.A."/>
            <person name="Guerrero F.D."/>
            <person name="Moolhuijzen P."/>
            <person name="Goolsby J.A."/>
            <person name="Tidwell J."/>
            <person name="Bellgard S.E."/>
            <person name="Bellgard M.I."/>
        </authorList>
    </citation>
    <scope>NUCLEOTIDE SEQUENCE</scope>
    <source>
        <tissue evidence="1">Shoot tissue taken approximately 20 cm above the soil surface</tissue>
    </source>
</reference>
<reference evidence="1" key="1">
    <citation type="submission" date="2014-09" db="EMBL/GenBank/DDBJ databases">
        <authorList>
            <person name="Magalhaes I.L.F."/>
            <person name="Oliveira U."/>
            <person name="Santos F.R."/>
            <person name="Vidigal T.H.D.A."/>
            <person name="Brescovit A.D."/>
            <person name="Santos A.J."/>
        </authorList>
    </citation>
    <scope>NUCLEOTIDE SEQUENCE</scope>
    <source>
        <tissue evidence="1">Shoot tissue taken approximately 20 cm above the soil surface</tissue>
    </source>
</reference>
<protein>
    <submittedName>
        <fullName evidence="1">Uncharacterized protein</fullName>
    </submittedName>
</protein>
<dbReference type="EMBL" id="GBRH01275814">
    <property type="protein sequence ID" value="JAD22081.1"/>
    <property type="molecule type" value="Transcribed_RNA"/>
</dbReference>
<evidence type="ECO:0000313" key="1">
    <source>
        <dbReference type="EMBL" id="JAD22081.1"/>
    </source>
</evidence>
<proteinExistence type="predicted"/>
<organism evidence="1">
    <name type="scientific">Arundo donax</name>
    <name type="common">Giant reed</name>
    <name type="synonym">Donax arundinaceus</name>
    <dbReference type="NCBI Taxonomy" id="35708"/>
    <lineage>
        <taxon>Eukaryota</taxon>
        <taxon>Viridiplantae</taxon>
        <taxon>Streptophyta</taxon>
        <taxon>Embryophyta</taxon>
        <taxon>Tracheophyta</taxon>
        <taxon>Spermatophyta</taxon>
        <taxon>Magnoliopsida</taxon>
        <taxon>Liliopsida</taxon>
        <taxon>Poales</taxon>
        <taxon>Poaceae</taxon>
        <taxon>PACMAD clade</taxon>
        <taxon>Arundinoideae</taxon>
        <taxon>Arundineae</taxon>
        <taxon>Arundo</taxon>
    </lineage>
</organism>
<sequence length="46" mass="4968">MFCSLYLAIGIILAHLPQNRRTCCVVNLSHLVDVVSVLNPNNASAS</sequence>
<name>A0A0A8Y7F6_ARUDO</name>